<evidence type="ECO:0000313" key="2">
    <source>
        <dbReference type="Proteomes" id="UP000737113"/>
    </source>
</evidence>
<protein>
    <submittedName>
        <fullName evidence="1">Heat-shock protein</fullName>
    </submittedName>
</protein>
<gene>
    <name evidence="1" type="ORF">HC757_18755</name>
</gene>
<name>A0A972JPH3_9GAMM</name>
<organism evidence="1 2">
    <name type="scientific">Shewanella salipaludis</name>
    <dbReference type="NCBI Taxonomy" id="2723052"/>
    <lineage>
        <taxon>Bacteria</taxon>
        <taxon>Pseudomonadati</taxon>
        <taxon>Pseudomonadota</taxon>
        <taxon>Gammaproteobacteria</taxon>
        <taxon>Alteromonadales</taxon>
        <taxon>Shewanellaceae</taxon>
        <taxon>Shewanella</taxon>
    </lineage>
</organism>
<sequence>MSLKRLFNLADSEYQFWKPFDYHGTEIHFEHLVARKHTYVHPQRNEQYTLYITLSHHVFTVDPDKSKDPYGPQIYPHKPEDPRAFCPTRYALSFHLAHILETLPEQFCYHGGYSRYCTCKLEDDDGNEIFYQVVFRVWKEQGKMRFHVESAYPLPGRPAKVKKVNFWVICHNLLNNKKLPKPSSK</sequence>
<evidence type="ECO:0000313" key="1">
    <source>
        <dbReference type="EMBL" id="NMH67191.1"/>
    </source>
</evidence>
<keyword evidence="2" id="KW-1185">Reference proteome</keyword>
<comment type="caution">
    <text evidence="1">The sequence shown here is derived from an EMBL/GenBank/DDBJ whole genome shotgun (WGS) entry which is preliminary data.</text>
</comment>
<proteinExistence type="predicted"/>
<dbReference type="Proteomes" id="UP000737113">
    <property type="component" value="Unassembled WGS sequence"/>
</dbReference>
<accession>A0A972JPH3</accession>
<dbReference type="AlphaFoldDB" id="A0A972JPH3"/>
<dbReference type="EMBL" id="JAAXYH010000025">
    <property type="protein sequence ID" value="NMH67191.1"/>
    <property type="molecule type" value="Genomic_DNA"/>
</dbReference>
<reference evidence="1" key="1">
    <citation type="submission" date="2020-04" db="EMBL/GenBank/DDBJ databases">
        <title>Description of Shewanella salipaludis sp. nov., isolated from a salt marsh.</title>
        <authorList>
            <person name="Park S."/>
            <person name="Yoon J.-H."/>
        </authorList>
    </citation>
    <scope>NUCLEOTIDE SEQUENCE</scope>
    <source>
        <strain evidence="1">SHSM-M6</strain>
    </source>
</reference>